<organism evidence="5 6">
    <name type="scientific">Zostera marina</name>
    <name type="common">Eelgrass</name>
    <dbReference type="NCBI Taxonomy" id="29655"/>
    <lineage>
        <taxon>Eukaryota</taxon>
        <taxon>Viridiplantae</taxon>
        <taxon>Streptophyta</taxon>
        <taxon>Embryophyta</taxon>
        <taxon>Tracheophyta</taxon>
        <taxon>Spermatophyta</taxon>
        <taxon>Magnoliopsida</taxon>
        <taxon>Liliopsida</taxon>
        <taxon>Zosteraceae</taxon>
        <taxon>Zostera</taxon>
    </lineage>
</organism>
<accession>A0A0K9NKT5</accession>
<dbReference type="GO" id="GO:0005634">
    <property type="term" value="C:nucleus"/>
    <property type="evidence" value="ECO:0007669"/>
    <property type="project" value="UniProtKB-SubCell"/>
</dbReference>
<dbReference type="GO" id="GO:0005737">
    <property type="term" value="C:cytoplasm"/>
    <property type="evidence" value="ECO:0007669"/>
    <property type="project" value="UniProtKB-SubCell"/>
</dbReference>
<dbReference type="InterPro" id="IPR044159">
    <property type="entry name" value="IQM"/>
</dbReference>
<dbReference type="EMBL" id="LFYR01002072">
    <property type="protein sequence ID" value="KMZ57389.1"/>
    <property type="molecule type" value="Genomic_DNA"/>
</dbReference>
<comment type="subcellular location">
    <subcellularLocation>
        <location evidence="2">Cytoplasm</location>
    </subcellularLocation>
    <subcellularLocation>
        <location evidence="1">Nucleus</location>
    </subcellularLocation>
</comment>
<protein>
    <submittedName>
        <fullName evidence="5">Uncharacterized protein</fullName>
    </submittedName>
</protein>
<dbReference type="AlphaFoldDB" id="A0A0K9NKT5"/>
<evidence type="ECO:0000256" key="1">
    <source>
        <dbReference type="ARBA" id="ARBA00004123"/>
    </source>
</evidence>
<dbReference type="PANTHER" id="PTHR31250">
    <property type="entry name" value="IQ DOMAIN-CONTAINING PROTEIN IQM3"/>
    <property type="match status" value="1"/>
</dbReference>
<evidence type="ECO:0000256" key="3">
    <source>
        <dbReference type="ARBA" id="ARBA00022490"/>
    </source>
</evidence>
<name>A0A0K9NKT5_ZOSMR</name>
<comment type="caution">
    <text evidence="5">The sequence shown here is derived from an EMBL/GenBank/DDBJ whole genome shotgun (WGS) entry which is preliminary data.</text>
</comment>
<evidence type="ECO:0000313" key="6">
    <source>
        <dbReference type="Proteomes" id="UP000036987"/>
    </source>
</evidence>
<evidence type="ECO:0000313" key="5">
    <source>
        <dbReference type="EMBL" id="KMZ57389.1"/>
    </source>
</evidence>
<dbReference type="STRING" id="29655.A0A0K9NKT5"/>
<dbReference type="OrthoDB" id="7344096at2759"/>
<evidence type="ECO:0000256" key="2">
    <source>
        <dbReference type="ARBA" id="ARBA00004496"/>
    </source>
</evidence>
<keyword evidence="4" id="KW-0539">Nucleus</keyword>
<reference evidence="6" key="1">
    <citation type="journal article" date="2016" name="Nature">
        <title>The genome of the seagrass Zostera marina reveals angiosperm adaptation to the sea.</title>
        <authorList>
            <person name="Olsen J.L."/>
            <person name="Rouze P."/>
            <person name="Verhelst B."/>
            <person name="Lin Y.-C."/>
            <person name="Bayer T."/>
            <person name="Collen J."/>
            <person name="Dattolo E."/>
            <person name="De Paoli E."/>
            <person name="Dittami S."/>
            <person name="Maumus F."/>
            <person name="Michel G."/>
            <person name="Kersting A."/>
            <person name="Lauritano C."/>
            <person name="Lohaus R."/>
            <person name="Toepel M."/>
            <person name="Tonon T."/>
            <person name="Vanneste K."/>
            <person name="Amirebrahimi M."/>
            <person name="Brakel J."/>
            <person name="Bostroem C."/>
            <person name="Chovatia M."/>
            <person name="Grimwood J."/>
            <person name="Jenkins J.W."/>
            <person name="Jueterbock A."/>
            <person name="Mraz A."/>
            <person name="Stam W.T."/>
            <person name="Tice H."/>
            <person name="Bornberg-Bauer E."/>
            <person name="Green P.J."/>
            <person name="Pearson G.A."/>
            <person name="Procaccini G."/>
            <person name="Duarte C.M."/>
            <person name="Schmutz J."/>
            <person name="Reusch T.B.H."/>
            <person name="Van de Peer Y."/>
        </authorList>
    </citation>
    <scope>NUCLEOTIDE SEQUENCE [LARGE SCALE GENOMIC DNA]</scope>
    <source>
        <strain evidence="6">cv. Finnish</strain>
    </source>
</reference>
<proteinExistence type="predicted"/>
<gene>
    <name evidence="5" type="ORF">ZOSMA_86G00240</name>
</gene>
<sequence length="239" mass="28052">MDNRLEKVATAVSGMIRSLSFDERDSIAGSNKLSCGRGWFSFNDRRFGKSFSIKRRREGIEEIIPEQKWFRLLDLALLVQSSYLSKNLKQESVGSRWSRAKTRAAKVGKGLSKDGNAQKLAPEHWREAIDPWHRYGHNLHLYYNKWRQCQSNQRFFYWLDVGDGKELNLEPCPRRKLQQQCIKYLAPEERENYEVRFEDGKLIYKHNDQFVDTSTGDMESKWIFVLSTSKVLYVGQVSK</sequence>
<keyword evidence="3" id="KW-0963">Cytoplasm</keyword>
<keyword evidence="6" id="KW-1185">Reference proteome</keyword>
<evidence type="ECO:0000256" key="4">
    <source>
        <dbReference type="ARBA" id="ARBA00023242"/>
    </source>
</evidence>
<dbReference type="Proteomes" id="UP000036987">
    <property type="component" value="Unassembled WGS sequence"/>
</dbReference>
<dbReference type="PANTHER" id="PTHR31250:SF14">
    <property type="entry name" value="IQ DOMAIN-CONTAINING PROTEIN IQM2"/>
    <property type="match status" value="1"/>
</dbReference>